<evidence type="ECO:0000313" key="3">
    <source>
        <dbReference type="EMBL" id="OYX56922.1"/>
    </source>
</evidence>
<dbReference type="EMBL" id="NCEQ01000007">
    <property type="protein sequence ID" value="OYX56922.1"/>
    <property type="molecule type" value="Genomic_DNA"/>
</dbReference>
<dbReference type="SUPFAM" id="SSF56601">
    <property type="entry name" value="beta-lactamase/transpeptidase-like"/>
    <property type="match status" value="1"/>
</dbReference>
<dbReference type="InterPro" id="IPR012338">
    <property type="entry name" value="Beta-lactam/transpept-like"/>
</dbReference>
<dbReference type="InterPro" id="IPR001466">
    <property type="entry name" value="Beta-lactam-related"/>
</dbReference>
<keyword evidence="3" id="KW-0378">Hydrolase</keyword>
<reference evidence="3 4" key="1">
    <citation type="submission" date="2017-03" db="EMBL/GenBank/DDBJ databases">
        <title>Lifting the veil on microbial sulfur biogeochemistry in mining wastewaters.</title>
        <authorList>
            <person name="Kantor R.S."/>
            <person name="Colenbrander Nelson T."/>
            <person name="Marshall S."/>
            <person name="Bennett D."/>
            <person name="Apte S."/>
            <person name="Camacho D."/>
            <person name="Thomas B.C."/>
            <person name="Warren L.A."/>
            <person name="Banfield J.F."/>
        </authorList>
    </citation>
    <scope>NUCLEOTIDE SEQUENCE [LARGE SCALE GENOMIC DNA]</scope>
    <source>
        <strain evidence="3">32-68-21</strain>
    </source>
</reference>
<comment type="caution">
    <text evidence="3">The sequence shown here is derived from an EMBL/GenBank/DDBJ whole genome shotgun (WGS) entry which is preliminary data.</text>
</comment>
<sequence>MGRFIKALLAAVIAAALTGAIILFGATEGWGRKRIAPPGDAARFATAVAARLDRDAVGNAAFILVEHGKPVSEHFVSKGAPVDRDTQFQVASLSKWATAWGVMALVDEGKLDLDAPVSRYLTRWRLPAGQFDNDKVTVRRLLSHTAGLTDGLGYAGFTPGTPVQSLEASLTHAADASPGADGSVHVGIEPGSAWEYSGGGYTLLQLVIEEVSGQTFNEFMTRSVFVPLGMTRSTYVLEAPETNVAEIYDTDGSRGTRFNFTSLAATSLYTSAADMAGFIAAHSPGPNGEPVGRGVLKPETVRAMRRPEASKLGVDIWGLGVMLYAPNPSGDFVIGHDGDNEPAINTSVRLDPSTGDGIVLLETGNKLLATKLAGEWVLWDAGRLDFLIVTMELKHMLKWAAIGAGVAFLLVFALVWRLARRRKPRASQV</sequence>
<dbReference type="Gene3D" id="3.40.710.10">
    <property type="entry name" value="DD-peptidase/beta-lactamase superfamily"/>
    <property type="match status" value="1"/>
</dbReference>
<gene>
    <name evidence="3" type="ORF">B7Y86_09250</name>
</gene>
<accession>A0A258HKP2</accession>
<dbReference type="Proteomes" id="UP000216147">
    <property type="component" value="Unassembled WGS sequence"/>
</dbReference>
<dbReference type="AlphaFoldDB" id="A0A258HKP2"/>
<protein>
    <submittedName>
        <fullName evidence="3">Serine hydrolase</fullName>
    </submittedName>
</protein>
<feature type="transmembrane region" description="Helical" evidence="1">
    <location>
        <begin position="399"/>
        <end position="419"/>
    </location>
</feature>
<keyword evidence="1" id="KW-0812">Transmembrane</keyword>
<dbReference type="InterPro" id="IPR050789">
    <property type="entry name" value="Diverse_Enzym_Activities"/>
</dbReference>
<dbReference type="GO" id="GO:0016787">
    <property type="term" value="F:hydrolase activity"/>
    <property type="evidence" value="ECO:0007669"/>
    <property type="project" value="UniProtKB-KW"/>
</dbReference>
<evidence type="ECO:0000256" key="1">
    <source>
        <dbReference type="SAM" id="Phobius"/>
    </source>
</evidence>
<feature type="domain" description="Beta-lactamase-related" evidence="2">
    <location>
        <begin position="45"/>
        <end position="367"/>
    </location>
</feature>
<dbReference type="PANTHER" id="PTHR43283">
    <property type="entry name" value="BETA-LACTAMASE-RELATED"/>
    <property type="match status" value="1"/>
</dbReference>
<proteinExistence type="predicted"/>
<name>A0A258HKP2_9CAUL</name>
<organism evidence="3 4">
    <name type="scientific">Brevundimonas subvibrioides</name>
    <dbReference type="NCBI Taxonomy" id="74313"/>
    <lineage>
        <taxon>Bacteria</taxon>
        <taxon>Pseudomonadati</taxon>
        <taxon>Pseudomonadota</taxon>
        <taxon>Alphaproteobacteria</taxon>
        <taxon>Caulobacterales</taxon>
        <taxon>Caulobacteraceae</taxon>
        <taxon>Brevundimonas</taxon>
    </lineage>
</organism>
<keyword evidence="1" id="KW-0472">Membrane</keyword>
<dbReference type="Pfam" id="PF00144">
    <property type="entry name" value="Beta-lactamase"/>
    <property type="match status" value="1"/>
</dbReference>
<evidence type="ECO:0000259" key="2">
    <source>
        <dbReference type="Pfam" id="PF00144"/>
    </source>
</evidence>
<evidence type="ECO:0000313" key="4">
    <source>
        <dbReference type="Proteomes" id="UP000216147"/>
    </source>
</evidence>
<keyword evidence="1" id="KW-1133">Transmembrane helix</keyword>